<comment type="caution">
    <text evidence="1">The sequence shown here is derived from an EMBL/GenBank/DDBJ whole genome shotgun (WGS) entry which is preliminary data.</text>
</comment>
<dbReference type="Proteomes" id="UP000197596">
    <property type="component" value="Unassembled WGS sequence"/>
</dbReference>
<accession>A0A246WR84</accession>
<organism evidence="1 2">
    <name type="scientific">Herbaspirillum robiniae</name>
    <dbReference type="NCBI Taxonomy" id="2014887"/>
    <lineage>
        <taxon>Bacteria</taxon>
        <taxon>Pseudomonadati</taxon>
        <taxon>Pseudomonadota</taxon>
        <taxon>Betaproteobacteria</taxon>
        <taxon>Burkholderiales</taxon>
        <taxon>Oxalobacteraceae</taxon>
        <taxon>Herbaspirillum</taxon>
    </lineage>
</organism>
<protein>
    <submittedName>
        <fullName evidence="1">Uncharacterized protein</fullName>
    </submittedName>
</protein>
<dbReference type="AlphaFoldDB" id="A0A246WR84"/>
<name>A0A246WR84_9BURK</name>
<gene>
    <name evidence="1" type="ORF">CEJ42_15140</name>
</gene>
<evidence type="ECO:0000313" key="2">
    <source>
        <dbReference type="Proteomes" id="UP000197596"/>
    </source>
</evidence>
<evidence type="ECO:0000313" key="1">
    <source>
        <dbReference type="EMBL" id="OWY28558.1"/>
    </source>
</evidence>
<proteinExistence type="predicted"/>
<reference evidence="1 2" key="1">
    <citation type="submission" date="2017-06" db="EMBL/GenBank/DDBJ databases">
        <title>Herbaspirillum phytohormonus sp. nov., isolated from the root nodule of Robinia pseudoacacia in lead-zinc mine.</title>
        <authorList>
            <person name="Fan M."/>
            <person name="Lin Y."/>
        </authorList>
    </citation>
    <scope>NUCLEOTIDE SEQUENCE [LARGE SCALE GENOMIC DNA]</scope>
    <source>
        <strain evidence="1 2">HZ10</strain>
    </source>
</reference>
<dbReference type="RefSeq" id="WP_088751633.1">
    <property type="nucleotide sequence ID" value="NZ_NJGU01000007.1"/>
</dbReference>
<sequence length="132" mass="14779">MTGPNRADLRQLASELRKLHKLLIDCQSRVFGAVGTPFDHLQLVTTHPDFAWLRILSEFMVEIDERLDEEAAPSDEELAAFKTTLEQLIGPAPASQPAFREKYLAALHDSPELTIQHGALRLALGKLQRRPA</sequence>
<dbReference type="EMBL" id="NJGU01000007">
    <property type="protein sequence ID" value="OWY28558.1"/>
    <property type="molecule type" value="Genomic_DNA"/>
</dbReference>